<evidence type="ECO:0000313" key="1">
    <source>
        <dbReference type="EMBL" id="MFC5153245.1"/>
    </source>
</evidence>
<name>A0ABW0AMN9_9ACTN</name>
<protein>
    <submittedName>
        <fullName evidence="1">Glycine-rich domain-containing protein</fullName>
    </submittedName>
</protein>
<evidence type="ECO:0000313" key="2">
    <source>
        <dbReference type="Proteomes" id="UP001596160"/>
    </source>
</evidence>
<accession>A0ABW0AMN9</accession>
<gene>
    <name evidence="1" type="ORF">ACFPRH_16035</name>
</gene>
<dbReference type="EMBL" id="JBHSKP010000009">
    <property type="protein sequence ID" value="MFC5153245.1"/>
    <property type="molecule type" value="Genomic_DNA"/>
</dbReference>
<organism evidence="1 2">
    <name type="scientific">Streptomyces amakusaensis</name>
    <dbReference type="NCBI Taxonomy" id="67271"/>
    <lineage>
        <taxon>Bacteria</taxon>
        <taxon>Bacillati</taxon>
        <taxon>Actinomycetota</taxon>
        <taxon>Actinomycetes</taxon>
        <taxon>Kitasatosporales</taxon>
        <taxon>Streptomycetaceae</taxon>
        <taxon>Streptomyces</taxon>
    </lineage>
</organism>
<keyword evidence="2" id="KW-1185">Reference proteome</keyword>
<dbReference type="Proteomes" id="UP001596160">
    <property type="component" value="Unassembled WGS sequence"/>
</dbReference>
<sequence>MDTAVVALRDPKELLGEEIWDREAKLLTRDYLMDSVMAGRLLGQAVAYLITAMETMGEDLELGCGELVDVAVHTLILDTANYAAFCEKYNNGQFLHHIPEIDRKADGTVMRTAAVVEQHGFEVDWPLWERDSSKCSPCAQGTSCH</sequence>
<comment type="caution">
    <text evidence="1">The sequence shown here is derived from an EMBL/GenBank/DDBJ whole genome shotgun (WGS) entry which is preliminary data.</text>
</comment>
<reference evidence="2" key="1">
    <citation type="journal article" date="2019" name="Int. J. Syst. Evol. Microbiol.">
        <title>The Global Catalogue of Microorganisms (GCM) 10K type strain sequencing project: providing services to taxonomists for standard genome sequencing and annotation.</title>
        <authorList>
            <consortium name="The Broad Institute Genomics Platform"/>
            <consortium name="The Broad Institute Genome Sequencing Center for Infectious Disease"/>
            <person name="Wu L."/>
            <person name="Ma J."/>
        </authorList>
    </citation>
    <scope>NUCLEOTIDE SEQUENCE [LARGE SCALE GENOMIC DNA]</scope>
    <source>
        <strain evidence="2">PCU 266</strain>
    </source>
</reference>
<dbReference type="RefSeq" id="WP_344479734.1">
    <property type="nucleotide sequence ID" value="NZ_BAAASB010000013.1"/>
</dbReference>
<proteinExistence type="predicted"/>